<protein>
    <submittedName>
        <fullName evidence="2">Uncharacterized protein</fullName>
    </submittedName>
</protein>
<evidence type="ECO:0000256" key="1">
    <source>
        <dbReference type="SAM" id="SignalP"/>
    </source>
</evidence>
<proteinExistence type="predicted"/>
<feature type="chain" id="PRO_5025481845" evidence="1">
    <location>
        <begin position="23"/>
        <end position="199"/>
    </location>
</feature>
<dbReference type="AlphaFoldDB" id="A0A6A6ELE8"/>
<sequence length="199" mass="22431">MLCGSVLVSICMYGSIFRPATADSDYPDPQSLVTRAFHGCREANRKGSNGTIVNGFIRSNMFSQLCHHVQIWVKVVLVDETLSIDFSKSWTNSSVRMQEIHKGNSPLLNYVNLRIDAHEEAIFLFGDELSLRAKKVPSLHSLGSSSQMVKDVEPGHRFNSRPTPTFHLFSLLADYRRYSNGIGYYLGSHLSDKTYPNRD</sequence>
<reference evidence="2" key="1">
    <citation type="journal article" date="2020" name="Stud. Mycol.">
        <title>101 Dothideomycetes genomes: a test case for predicting lifestyles and emergence of pathogens.</title>
        <authorList>
            <person name="Haridas S."/>
            <person name="Albert R."/>
            <person name="Binder M."/>
            <person name="Bloem J."/>
            <person name="Labutti K."/>
            <person name="Salamov A."/>
            <person name="Andreopoulos B."/>
            <person name="Baker S."/>
            <person name="Barry K."/>
            <person name="Bills G."/>
            <person name="Bluhm B."/>
            <person name="Cannon C."/>
            <person name="Castanera R."/>
            <person name="Culley D."/>
            <person name="Daum C."/>
            <person name="Ezra D."/>
            <person name="Gonzalez J."/>
            <person name="Henrissat B."/>
            <person name="Kuo A."/>
            <person name="Liang C."/>
            <person name="Lipzen A."/>
            <person name="Lutzoni F."/>
            <person name="Magnuson J."/>
            <person name="Mondo S."/>
            <person name="Nolan M."/>
            <person name="Ohm R."/>
            <person name="Pangilinan J."/>
            <person name="Park H.-J."/>
            <person name="Ramirez L."/>
            <person name="Alfaro M."/>
            <person name="Sun H."/>
            <person name="Tritt A."/>
            <person name="Yoshinaga Y."/>
            <person name="Zwiers L.-H."/>
            <person name="Turgeon B."/>
            <person name="Goodwin S."/>
            <person name="Spatafora J."/>
            <person name="Crous P."/>
            <person name="Grigoriev I."/>
        </authorList>
    </citation>
    <scope>NUCLEOTIDE SEQUENCE</scope>
    <source>
        <strain evidence="2">CBS 207.26</strain>
    </source>
</reference>
<evidence type="ECO:0000313" key="3">
    <source>
        <dbReference type="Proteomes" id="UP000800200"/>
    </source>
</evidence>
<accession>A0A6A6ELE8</accession>
<feature type="signal peptide" evidence="1">
    <location>
        <begin position="1"/>
        <end position="22"/>
    </location>
</feature>
<gene>
    <name evidence="2" type="ORF">K469DRAFT_746208</name>
</gene>
<name>A0A6A6ELE8_9PEZI</name>
<keyword evidence="3" id="KW-1185">Reference proteome</keyword>
<dbReference type="Proteomes" id="UP000800200">
    <property type="component" value="Unassembled WGS sequence"/>
</dbReference>
<keyword evidence="1" id="KW-0732">Signal</keyword>
<evidence type="ECO:0000313" key="2">
    <source>
        <dbReference type="EMBL" id="KAF2191772.1"/>
    </source>
</evidence>
<dbReference type="EMBL" id="ML994616">
    <property type="protein sequence ID" value="KAF2191772.1"/>
    <property type="molecule type" value="Genomic_DNA"/>
</dbReference>
<organism evidence="2 3">
    <name type="scientific">Zopfia rhizophila CBS 207.26</name>
    <dbReference type="NCBI Taxonomy" id="1314779"/>
    <lineage>
        <taxon>Eukaryota</taxon>
        <taxon>Fungi</taxon>
        <taxon>Dikarya</taxon>
        <taxon>Ascomycota</taxon>
        <taxon>Pezizomycotina</taxon>
        <taxon>Dothideomycetes</taxon>
        <taxon>Dothideomycetes incertae sedis</taxon>
        <taxon>Zopfiaceae</taxon>
        <taxon>Zopfia</taxon>
    </lineage>
</organism>
<dbReference type="OrthoDB" id="10251809at2759"/>